<dbReference type="CDD" id="cd06433">
    <property type="entry name" value="GT_2_WfgS_like"/>
    <property type="match status" value="1"/>
</dbReference>
<accession>A0ABX0QNF0</accession>
<dbReference type="InterPro" id="IPR001173">
    <property type="entry name" value="Glyco_trans_2-like"/>
</dbReference>
<proteinExistence type="predicted"/>
<keyword evidence="3" id="KW-1185">Reference proteome</keyword>
<feature type="domain" description="Glycosyltransferase 2-like" evidence="1">
    <location>
        <begin position="6"/>
        <end position="139"/>
    </location>
</feature>
<reference evidence="2" key="1">
    <citation type="submission" date="2024-05" db="EMBL/GenBank/DDBJ databases">
        <authorList>
            <person name="Jung D.-H."/>
        </authorList>
    </citation>
    <scope>NUCLEOTIDE SEQUENCE</scope>
    <source>
        <strain evidence="2">JA-25</strain>
    </source>
</reference>
<dbReference type="PANTHER" id="PTHR22916">
    <property type="entry name" value="GLYCOSYLTRANSFERASE"/>
    <property type="match status" value="1"/>
</dbReference>
<dbReference type="Gene3D" id="3.90.550.10">
    <property type="entry name" value="Spore Coat Polysaccharide Biosynthesis Protein SpsA, Chain A"/>
    <property type="match status" value="1"/>
</dbReference>
<name>A0ABX0QNF0_9BACT</name>
<organism evidence="2 3">
    <name type="scientific">Fibrivirga algicola</name>
    <dbReference type="NCBI Taxonomy" id="2950420"/>
    <lineage>
        <taxon>Bacteria</taxon>
        <taxon>Pseudomonadati</taxon>
        <taxon>Bacteroidota</taxon>
        <taxon>Cytophagia</taxon>
        <taxon>Cytophagales</taxon>
        <taxon>Spirosomataceae</taxon>
        <taxon>Fibrivirga</taxon>
    </lineage>
</organism>
<dbReference type="PANTHER" id="PTHR22916:SF67">
    <property type="entry name" value="COLANIC ACID BIOSYNTHESIS GLYCOSYL TRANSFERASE WCAE-RELATED"/>
    <property type="match status" value="1"/>
</dbReference>
<sequence>MNPLISIITVTYQAGKTLEKSIISVINQKLQFDYIIIDGGSNDETINIINKYCDKISYWVSEPDNGIYDAMNKGLSKASGEWIYFLGADDILEDDALLNIKPYLRYPYLMVCGDIIFDTGHHVRSFLNNRIWLQNTVHHQATFYKRILFHAFKYDVSYKAIADYELNLKIFVNGYSFLYVPLTLARCKSNGISSQMKISLVETNLIREKFLGKGYNQKLLSSLLRVYYFQKEIRSYLKDIFTFTVTII</sequence>
<dbReference type="Pfam" id="PF00535">
    <property type="entry name" value="Glycos_transf_2"/>
    <property type="match status" value="1"/>
</dbReference>
<dbReference type="SUPFAM" id="SSF53448">
    <property type="entry name" value="Nucleotide-diphospho-sugar transferases"/>
    <property type="match status" value="1"/>
</dbReference>
<dbReference type="InterPro" id="IPR029044">
    <property type="entry name" value="Nucleotide-diphossugar_trans"/>
</dbReference>
<evidence type="ECO:0000313" key="2">
    <source>
        <dbReference type="EMBL" id="NID11654.1"/>
    </source>
</evidence>
<evidence type="ECO:0000259" key="1">
    <source>
        <dbReference type="Pfam" id="PF00535"/>
    </source>
</evidence>
<dbReference type="RefSeq" id="WP_166692597.1">
    <property type="nucleotide sequence ID" value="NZ_WAEL01000005.1"/>
</dbReference>
<protein>
    <submittedName>
        <fullName evidence="2">Glycosyltransferase</fullName>
    </submittedName>
</protein>
<evidence type="ECO:0000313" key="3">
    <source>
        <dbReference type="Proteomes" id="UP000606008"/>
    </source>
</evidence>
<comment type="caution">
    <text evidence="2">The sequence shown here is derived from an EMBL/GenBank/DDBJ whole genome shotgun (WGS) entry which is preliminary data.</text>
</comment>
<dbReference type="Proteomes" id="UP000606008">
    <property type="component" value="Unassembled WGS sequence"/>
</dbReference>
<gene>
    <name evidence="2" type="ORF">F7231_15890</name>
</gene>
<dbReference type="EMBL" id="WAEL01000005">
    <property type="protein sequence ID" value="NID11654.1"/>
    <property type="molecule type" value="Genomic_DNA"/>
</dbReference>